<feature type="coiled-coil region" evidence="1">
    <location>
        <begin position="768"/>
        <end position="795"/>
    </location>
</feature>
<name>A0ABY3N083_9GAMM</name>
<dbReference type="InterPro" id="IPR007139">
    <property type="entry name" value="DUF349"/>
</dbReference>
<evidence type="ECO:0000256" key="1">
    <source>
        <dbReference type="SAM" id="Coils"/>
    </source>
</evidence>
<keyword evidence="3" id="KW-1185">Reference proteome</keyword>
<sequence length="971" mass="111509">MIFSKLFKVKVNWQHKDAKVRIIAINDELSADNPEQLAILTDLINQDVSDLVRRAALIKVGSFELYLDASCNNSQDKVKQFAAKQIHDILTTDHSIVLTNQLKQNLIDKQENNGFLTTPLLEAWLMHEQDGALMISLYELISKRKKSANFLIQSFGQKQNLAFQTYIVDQVGDVKDLEKLTKKACNTSITEYIQEKINTIQTELEKPQKLTKQTQLTLAKLQALKDVTDYAEYKKRKTLLISEWQTLETDFSVFSAEEVSQFNDKYQTIINYLEKLFIAKAEQYQQQIISDKLAHDKQQDKKEFTQQLNQISQAITTAVFASDEFDQTSFKQLLHTLSASIKASVLNTSEQTVFLNQVEKLTLRLSQIPEIAESVSQATHLISKVSQLTLPKTLQDLNARQQTYNEWLKAWRIIEQKTAGILPEEIVQAQKQIVSTWQGGLKPLQSQQKELFFQLKKKLQDIKRLLNNGKFKVCFGLFKGVKESIEQLSAQQQQQLQRDFEQVSEKMAELSDWEHYIATPRKQELLSEIQTLVETPLDNPNEQAEKVKTYRSTWNSLGHADEDVDKQLNEQFNQLCEQAFAPCRLFYAEQDNIRKQHLAQRQEILVKAAELASEVNSETTDNSEEHLPTETVVEHTPTDFKKLEGQLNALQKLWHNAGEVDRNQYKKLQQQFKNTVAPIQQAINTFQLHNAQLKQALIVKAEALIENDDIFTAIESAKKLQSSWREVGFAGNPKENALWQKFREANDLLFAKRSEIKSEQDAALNAQQQAFEKKLVDIEALLKDASEQKDNTQSLITVKEQAESLLEEIIANKPVIKSVAIRSEKIIKKTEQSLINTLEDKEKQTWVNLFDLLSVQAENEQTIEQLQVLPDFEEMPAFWQKRLLDSVKLTKPVQGTSRFDKTLEIEILANSESPSELSNQRMKVQVQLMQEQMLSGGEIDLTQLLVDWLMLGALVKSELPLIARLQKIYCK</sequence>
<proteinExistence type="predicted"/>
<evidence type="ECO:0000313" key="3">
    <source>
        <dbReference type="Proteomes" id="UP000815846"/>
    </source>
</evidence>
<gene>
    <name evidence="2" type="ORF">CWS31_003650</name>
</gene>
<organism evidence="2 3">
    <name type="scientific">Colwellia echini</name>
    <dbReference type="NCBI Taxonomy" id="1982103"/>
    <lineage>
        <taxon>Bacteria</taxon>
        <taxon>Pseudomonadati</taxon>
        <taxon>Pseudomonadota</taxon>
        <taxon>Gammaproteobacteria</taxon>
        <taxon>Alteromonadales</taxon>
        <taxon>Colwelliaceae</taxon>
        <taxon>Colwellia</taxon>
    </lineage>
</organism>
<dbReference type="Proteomes" id="UP000815846">
    <property type="component" value="Unassembled WGS sequence"/>
</dbReference>
<accession>A0ABY3N083</accession>
<protein>
    <submittedName>
        <fullName evidence="2">DUF349 domain-containing protein</fullName>
    </submittedName>
</protein>
<dbReference type="RefSeq" id="WP_101344504.1">
    <property type="nucleotide sequence ID" value="NZ_PJAI02000002.1"/>
</dbReference>
<keyword evidence="1" id="KW-0175">Coiled coil</keyword>
<evidence type="ECO:0000313" key="2">
    <source>
        <dbReference type="EMBL" id="TYK66888.1"/>
    </source>
</evidence>
<reference evidence="2 3" key="1">
    <citation type="submission" date="2019-08" db="EMBL/GenBank/DDBJ databases">
        <title>Microbe sample from Colwellia echini.</title>
        <authorList>
            <person name="Christiansen L."/>
            <person name="Pathiraja D."/>
            <person name="Schultz-Johansen M."/>
            <person name="Choi I.-G."/>
            <person name="Stougaard P."/>
        </authorList>
    </citation>
    <scope>NUCLEOTIDE SEQUENCE [LARGE SCALE GENOMIC DNA]</scope>
    <source>
        <strain evidence="2 3">A3</strain>
    </source>
</reference>
<dbReference type="Pfam" id="PF03993">
    <property type="entry name" value="DUF349"/>
    <property type="match status" value="1"/>
</dbReference>
<dbReference type="EMBL" id="PJAI02000002">
    <property type="protein sequence ID" value="TYK66888.1"/>
    <property type="molecule type" value="Genomic_DNA"/>
</dbReference>
<comment type="caution">
    <text evidence="2">The sequence shown here is derived from an EMBL/GenBank/DDBJ whole genome shotgun (WGS) entry which is preliminary data.</text>
</comment>